<dbReference type="InterPro" id="IPR002716">
    <property type="entry name" value="PIN_dom"/>
</dbReference>
<sequence>MRGPSCLSSFTRGAGKGYIHWQSAVYVEALVAKILVDVDEEMPTATSGSQGLSAADLLIAVTARHHGLKVLHYDRDFVTIAKAADVEIEWVAQPGSVN</sequence>
<reference evidence="6 7" key="1">
    <citation type="journal article" date="2010" name="Stand. Genomic Sci.">
        <title>Complete genome sequence of Streptosporangium roseum type strain (NI 9100).</title>
        <authorList>
            <person name="Nolan M."/>
            <person name="Sikorski J."/>
            <person name="Jando M."/>
            <person name="Lucas S."/>
            <person name="Lapidus A."/>
            <person name="Glavina Del Rio T."/>
            <person name="Chen F."/>
            <person name="Tice H."/>
            <person name="Pitluck S."/>
            <person name="Cheng J.F."/>
            <person name="Chertkov O."/>
            <person name="Sims D."/>
            <person name="Meincke L."/>
            <person name="Brettin T."/>
            <person name="Han C."/>
            <person name="Detter J.C."/>
            <person name="Bruce D."/>
            <person name="Goodwin L."/>
            <person name="Land M."/>
            <person name="Hauser L."/>
            <person name="Chang Y.J."/>
            <person name="Jeffries C.D."/>
            <person name="Ivanova N."/>
            <person name="Mavromatis K."/>
            <person name="Mikhailova N."/>
            <person name="Chen A."/>
            <person name="Palaniappan K."/>
            <person name="Chain P."/>
            <person name="Rohde M."/>
            <person name="Goker M."/>
            <person name="Bristow J."/>
            <person name="Eisen J.A."/>
            <person name="Markowitz V."/>
            <person name="Hugenholtz P."/>
            <person name="Kyrpides N.C."/>
            <person name="Klenk H.P."/>
        </authorList>
    </citation>
    <scope>NUCLEOTIDE SEQUENCE [LARGE SCALE GENOMIC DNA]</scope>
    <source>
        <strain evidence="7">ATCC 12428 / DSM 43021 / JCM 3005 / NI 9100</strain>
    </source>
</reference>
<evidence type="ECO:0000313" key="6">
    <source>
        <dbReference type="EMBL" id="ACZ91522.1"/>
    </source>
</evidence>
<dbReference type="Pfam" id="PF01850">
    <property type="entry name" value="PIN"/>
    <property type="match status" value="1"/>
</dbReference>
<dbReference type="EMBL" id="CP001814">
    <property type="protein sequence ID" value="ACZ91522.1"/>
    <property type="molecule type" value="Genomic_DNA"/>
</dbReference>
<gene>
    <name evidence="6" type="ordered locus">Sros_8889</name>
</gene>
<dbReference type="AlphaFoldDB" id="D2B7K1"/>
<feature type="domain" description="PIN" evidence="5">
    <location>
        <begin position="47"/>
        <end position="82"/>
    </location>
</feature>
<dbReference type="GO" id="GO:0016787">
    <property type="term" value="F:hydrolase activity"/>
    <property type="evidence" value="ECO:0007669"/>
    <property type="project" value="UniProtKB-KW"/>
</dbReference>
<dbReference type="STRING" id="479432.Sros_8889"/>
<name>D2B7K1_STRRD</name>
<accession>D2B7K1</accession>
<dbReference type="SUPFAM" id="SSF88723">
    <property type="entry name" value="PIN domain-like"/>
    <property type="match status" value="1"/>
</dbReference>
<dbReference type="eggNOG" id="COG1487">
    <property type="taxonomic scope" value="Bacteria"/>
</dbReference>
<keyword evidence="4" id="KW-0460">Magnesium</keyword>
<dbReference type="HOGENOM" id="CLU_2332509_0_0_11"/>
<evidence type="ECO:0000256" key="4">
    <source>
        <dbReference type="ARBA" id="ARBA00022842"/>
    </source>
</evidence>
<keyword evidence="2" id="KW-0479">Metal-binding</keyword>
<evidence type="ECO:0000259" key="5">
    <source>
        <dbReference type="Pfam" id="PF01850"/>
    </source>
</evidence>
<dbReference type="GO" id="GO:0004518">
    <property type="term" value="F:nuclease activity"/>
    <property type="evidence" value="ECO:0007669"/>
    <property type="project" value="UniProtKB-KW"/>
</dbReference>
<organism evidence="6 7">
    <name type="scientific">Streptosporangium roseum (strain ATCC 12428 / DSM 43021 / JCM 3005 / KCTC 9067 / NCIMB 10171 / NRRL 2505 / NI 9100)</name>
    <dbReference type="NCBI Taxonomy" id="479432"/>
    <lineage>
        <taxon>Bacteria</taxon>
        <taxon>Bacillati</taxon>
        <taxon>Actinomycetota</taxon>
        <taxon>Actinomycetes</taxon>
        <taxon>Streptosporangiales</taxon>
        <taxon>Streptosporangiaceae</taxon>
        <taxon>Streptosporangium</taxon>
    </lineage>
</organism>
<protein>
    <recommendedName>
        <fullName evidence="5">PIN domain-containing protein</fullName>
    </recommendedName>
</protein>
<dbReference type="InterPro" id="IPR029060">
    <property type="entry name" value="PIN-like_dom_sf"/>
</dbReference>
<evidence type="ECO:0000256" key="2">
    <source>
        <dbReference type="ARBA" id="ARBA00022723"/>
    </source>
</evidence>
<dbReference type="Gene3D" id="3.40.50.1010">
    <property type="entry name" value="5'-nuclease"/>
    <property type="match status" value="1"/>
</dbReference>
<evidence type="ECO:0000313" key="7">
    <source>
        <dbReference type="Proteomes" id="UP000002029"/>
    </source>
</evidence>
<keyword evidence="1" id="KW-0540">Nuclease</keyword>
<dbReference type="Proteomes" id="UP000002029">
    <property type="component" value="Chromosome"/>
</dbReference>
<proteinExistence type="predicted"/>
<keyword evidence="7" id="KW-1185">Reference proteome</keyword>
<evidence type="ECO:0000256" key="1">
    <source>
        <dbReference type="ARBA" id="ARBA00022722"/>
    </source>
</evidence>
<keyword evidence="3" id="KW-0378">Hydrolase</keyword>
<dbReference type="KEGG" id="sro:Sros_8889"/>
<dbReference type="GO" id="GO:0046872">
    <property type="term" value="F:metal ion binding"/>
    <property type="evidence" value="ECO:0007669"/>
    <property type="project" value="UniProtKB-KW"/>
</dbReference>
<evidence type="ECO:0000256" key="3">
    <source>
        <dbReference type="ARBA" id="ARBA00022801"/>
    </source>
</evidence>